<dbReference type="AlphaFoldDB" id="A0AA86VJY5"/>
<evidence type="ECO:0000313" key="3">
    <source>
        <dbReference type="Proteomes" id="UP001189624"/>
    </source>
</evidence>
<dbReference type="Gramene" id="rna-AYBTSS11_LOCUS23135">
    <property type="protein sequence ID" value="CAJ1971137.1"/>
    <property type="gene ID" value="gene-AYBTSS11_LOCUS23135"/>
</dbReference>
<organism evidence="2 3">
    <name type="scientific">Sphenostylis stenocarpa</name>
    <dbReference type="NCBI Taxonomy" id="92480"/>
    <lineage>
        <taxon>Eukaryota</taxon>
        <taxon>Viridiplantae</taxon>
        <taxon>Streptophyta</taxon>
        <taxon>Embryophyta</taxon>
        <taxon>Tracheophyta</taxon>
        <taxon>Spermatophyta</taxon>
        <taxon>Magnoliopsida</taxon>
        <taxon>eudicotyledons</taxon>
        <taxon>Gunneridae</taxon>
        <taxon>Pentapetalae</taxon>
        <taxon>rosids</taxon>
        <taxon>fabids</taxon>
        <taxon>Fabales</taxon>
        <taxon>Fabaceae</taxon>
        <taxon>Papilionoideae</taxon>
        <taxon>50 kb inversion clade</taxon>
        <taxon>NPAAA clade</taxon>
        <taxon>indigoferoid/millettioid clade</taxon>
        <taxon>Phaseoleae</taxon>
        <taxon>Sphenostylis</taxon>
    </lineage>
</organism>
<dbReference type="EMBL" id="OY731405">
    <property type="protein sequence ID" value="CAJ1971137.1"/>
    <property type="molecule type" value="Genomic_DNA"/>
</dbReference>
<gene>
    <name evidence="2" type="ORF">AYBTSS11_LOCUS23135</name>
</gene>
<evidence type="ECO:0000313" key="2">
    <source>
        <dbReference type="EMBL" id="CAJ1971137.1"/>
    </source>
</evidence>
<feature type="region of interest" description="Disordered" evidence="1">
    <location>
        <begin position="69"/>
        <end position="89"/>
    </location>
</feature>
<protein>
    <submittedName>
        <fullName evidence="2">Uncharacterized protein</fullName>
    </submittedName>
</protein>
<dbReference type="Proteomes" id="UP001189624">
    <property type="component" value="Chromosome 8"/>
</dbReference>
<keyword evidence="3" id="KW-1185">Reference proteome</keyword>
<name>A0AA86VJY5_9FABA</name>
<proteinExistence type="predicted"/>
<sequence length="89" mass="10192">MHGPPQMLKWDYGLFCNRLDGVKARVSARSVLRVDQSRPNQYSLTVTGNRCTDKWIQVCDAMCDAIMGDRGRSNDSSKVLKHSESYYFE</sequence>
<evidence type="ECO:0000256" key="1">
    <source>
        <dbReference type="SAM" id="MobiDB-lite"/>
    </source>
</evidence>
<accession>A0AA86VJY5</accession>
<reference evidence="2" key="1">
    <citation type="submission" date="2023-10" db="EMBL/GenBank/DDBJ databases">
        <authorList>
            <person name="Domelevo Entfellner J.-B."/>
        </authorList>
    </citation>
    <scope>NUCLEOTIDE SEQUENCE</scope>
</reference>